<dbReference type="RefSeq" id="WP_239363007.1">
    <property type="nucleotide sequence ID" value="NZ_JAKREW010000004.1"/>
</dbReference>
<evidence type="ECO:0000259" key="2">
    <source>
        <dbReference type="Pfam" id="PF03795"/>
    </source>
</evidence>
<dbReference type="InterPro" id="IPR005545">
    <property type="entry name" value="YCII"/>
</dbReference>
<evidence type="ECO:0000313" key="3">
    <source>
        <dbReference type="EMBL" id="MCG7504734.1"/>
    </source>
</evidence>
<dbReference type="PANTHER" id="PTHR37828:SF1">
    <property type="entry name" value="YCII-RELATED DOMAIN-CONTAINING PROTEIN"/>
    <property type="match status" value="1"/>
</dbReference>
<evidence type="ECO:0000256" key="1">
    <source>
        <dbReference type="ARBA" id="ARBA00007689"/>
    </source>
</evidence>
<protein>
    <submittedName>
        <fullName evidence="3">YciI family protein</fullName>
    </submittedName>
</protein>
<dbReference type="PANTHER" id="PTHR37828">
    <property type="entry name" value="GSR2449 PROTEIN"/>
    <property type="match status" value="1"/>
</dbReference>
<feature type="domain" description="YCII-related" evidence="2">
    <location>
        <begin position="1"/>
        <end position="80"/>
    </location>
</feature>
<dbReference type="Gene3D" id="3.30.70.1060">
    <property type="entry name" value="Dimeric alpha+beta barrel"/>
    <property type="match status" value="1"/>
</dbReference>
<proteinExistence type="inferred from homology"/>
<dbReference type="Proteomes" id="UP001201701">
    <property type="component" value="Unassembled WGS sequence"/>
</dbReference>
<gene>
    <name evidence="3" type="ORF">L4923_06830</name>
</gene>
<evidence type="ECO:0000313" key="4">
    <source>
        <dbReference type="Proteomes" id="UP001201701"/>
    </source>
</evidence>
<reference evidence="3 4" key="1">
    <citation type="submission" date="2022-02" db="EMBL/GenBank/DDBJ databases">
        <title>Draft genome sequence of Mezorhizobium retamae strain IRAMC:0171 isolated from Retama raetam nodules.</title>
        <authorList>
            <person name="Bengaied R."/>
            <person name="Sbissi I."/>
            <person name="Huber K."/>
            <person name="Ghodbane F."/>
            <person name="Nouioui I."/>
            <person name="Tarhouni M."/>
            <person name="Gtari M."/>
        </authorList>
    </citation>
    <scope>NUCLEOTIDE SEQUENCE [LARGE SCALE GENOMIC DNA]</scope>
    <source>
        <strain evidence="3 4">IRAMC:0171</strain>
    </source>
</reference>
<accession>A0ABS9QDL6</accession>
<name>A0ABS9QDL6_9HYPH</name>
<comment type="similarity">
    <text evidence="1">Belongs to the YciI family.</text>
</comment>
<comment type="caution">
    <text evidence="3">The sequence shown here is derived from an EMBL/GenBank/DDBJ whole genome shotgun (WGS) entry which is preliminary data.</text>
</comment>
<sequence>MFVVNLTYKAPLTEIDQVRDAHMEWVKAGYADGIFIASGAKRPRTGGIILARGTREALDARLAEDPFIKTDVADYEVIDFAATSAAAGLEALKD</sequence>
<organism evidence="3 4">
    <name type="scientific">Mesorhizobium retamae</name>
    <dbReference type="NCBI Taxonomy" id="2912854"/>
    <lineage>
        <taxon>Bacteria</taxon>
        <taxon>Pseudomonadati</taxon>
        <taxon>Pseudomonadota</taxon>
        <taxon>Alphaproteobacteria</taxon>
        <taxon>Hyphomicrobiales</taxon>
        <taxon>Phyllobacteriaceae</taxon>
        <taxon>Mesorhizobium</taxon>
    </lineage>
</organism>
<dbReference type="Pfam" id="PF03795">
    <property type="entry name" value="YCII"/>
    <property type="match status" value="1"/>
</dbReference>
<dbReference type="SUPFAM" id="SSF54909">
    <property type="entry name" value="Dimeric alpha+beta barrel"/>
    <property type="match status" value="1"/>
</dbReference>
<dbReference type="EMBL" id="JAKREW010000004">
    <property type="protein sequence ID" value="MCG7504734.1"/>
    <property type="molecule type" value="Genomic_DNA"/>
</dbReference>
<keyword evidence="4" id="KW-1185">Reference proteome</keyword>
<dbReference type="InterPro" id="IPR011008">
    <property type="entry name" value="Dimeric_a/b-barrel"/>
</dbReference>